<dbReference type="Pfam" id="PF01381">
    <property type="entry name" value="HTH_3"/>
    <property type="match status" value="1"/>
</dbReference>
<evidence type="ECO:0000313" key="3">
    <source>
        <dbReference type="EMBL" id="MFC5055739.1"/>
    </source>
</evidence>
<gene>
    <name evidence="3" type="ORF">ACFPFM_18500</name>
</gene>
<evidence type="ECO:0000313" key="4">
    <source>
        <dbReference type="Proteomes" id="UP001595833"/>
    </source>
</evidence>
<comment type="caution">
    <text evidence="3">The sequence shown here is derived from an EMBL/GenBank/DDBJ whole genome shotgun (WGS) entry which is preliminary data.</text>
</comment>
<name>A0ABV9Y2Z7_9PSEU</name>
<evidence type="ECO:0000259" key="2">
    <source>
        <dbReference type="PROSITE" id="PS50943"/>
    </source>
</evidence>
<feature type="region of interest" description="Disordered" evidence="1">
    <location>
        <begin position="74"/>
        <end position="105"/>
    </location>
</feature>
<feature type="compositionally biased region" description="Basic and acidic residues" evidence="1">
    <location>
        <begin position="86"/>
        <end position="105"/>
    </location>
</feature>
<dbReference type="PROSITE" id="PS50943">
    <property type="entry name" value="HTH_CROC1"/>
    <property type="match status" value="1"/>
</dbReference>
<proteinExistence type="predicted"/>
<accession>A0ABV9Y2Z7</accession>
<keyword evidence="4" id="KW-1185">Reference proteome</keyword>
<dbReference type="SMART" id="SM00530">
    <property type="entry name" value="HTH_XRE"/>
    <property type="match status" value="1"/>
</dbReference>
<feature type="domain" description="HTH cro/C1-type" evidence="2">
    <location>
        <begin position="9"/>
        <end position="63"/>
    </location>
</feature>
<dbReference type="Proteomes" id="UP001595833">
    <property type="component" value="Unassembled WGS sequence"/>
</dbReference>
<dbReference type="RefSeq" id="WP_344041824.1">
    <property type="nucleotide sequence ID" value="NZ_BAAAKE010000030.1"/>
</dbReference>
<feature type="compositionally biased region" description="Basic and acidic residues" evidence="1">
    <location>
        <begin position="1"/>
        <end position="10"/>
    </location>
</feature>
<dbReference type="InterPro" id="IPR001387">
    <property type="entry name" value="Cro/C1-type_HTH"/>
</dbReference>
<reference evidence="4" key="1">
    <citation type="journal article" date="2019" name="Int. J. Syst. Evol. Microbiol.">
        <title>The Global Catalogue of Microorganisms (GCM) 10K type strain sequencing project: providing services to taxonomists for standard genome sequencing and annotation.</title>
        <authorList>
            <consortium name="The Broad Institute Genomics Platform"/>
            <consortium name="The Broad Institute Genome Sequencing Center for Infectious Disease"/>
            <person name="Wu L."/>
            <person name="Ma J."/>
        </authorList>
    </citation>
    <scope>NUCLEOTIDE SEQUENCE [LARGE SCALE GENOMIC DNA]</scope>
    <source>
        <strain evidence="4">KCTC 12848</strain>
    </source>
</reference>
<feature type="region of interest" description="Disordered" evidence="1">
    <location>
        <begin position="1"/>
        <end position="20"/>
    </location>
</feature>
<organism evidence="3 4">
    <name type="scientific">Saccharothrix xinjiangensis</name>
    <dbReference type="NCBI Taxonomy" id="204798"/>
    <lineage>
        <taxon>Bacteria</taxon>
        <taxon>Bacillati</taxon>
        <taxon>Actinomycetota</taxon>
        <taxon>Actinomycetes</taxon>
        <taxon>Pseudonocardiales</taxon>
        <taxon>Pseudonocardiaceae</taxon>
        <taxon>Saccharothrix</taxon>
    </lineage>
</organism>
<sequence length="464" mass="50513">MKYVRREALQRRRRKSGFTQDSLGAQLGVNARTIRSWEAGENEPLPELRQPLADALRVTLDDLDRLLAGLPASTTSDNVIGPHRRDRTDETMSPDRHAMPDTGAKSDKEAAWMALNRRGFVNAIATITLGMDVVPELDRLEHLLPGTATPRLPRRLGVADIEGIEQLTRGFRDHDYRYGGGLARSAALAQLEHVLKLHDLDCSPAVRTSLRLATADLAQTAGWMAYDVELHDDALRLWTIALKLVHDVDDPRGADLTVHLQLDMAHQALHRDRPREALNLARLAHATAAGHDHPVSRSTDGYIASNLAWCHASLGNVDACRRALDLAERTYLDLDTTVIPPHVVPAELDAQRGHALHLLAATDAAFAVEAVDRLSAAVDGYGPDYARSAAVNLPGLATSQFRVGDIDAAVATGHRAITEISALSSRRAHLRLHSMAAVAAPHAHRSDVAELRQRVKALSPNGAA</sequence>
<protein>
    <submittedName>
        <fullName evidence="3">Helix-turn-helix transcriptional regulator</fullName>
    </submittedName>
</protein>
<evidence type="ECO:0000256" key="1">
    <source>
        <dbReference type="SAM" id="MobiDB-lite"/>
    </source>
</evidence>
<dbReference type="InterPro" id="IPR010982">
    <property type="entry name" value="Lambda_DNA-bd_dom_sf"/>
</dbReference>
<dbReference type="SUPFAM" id="SSF47413">
    <property type="entry name" value="lambda repressor-like DNA-binding domains"/>
    <property type="match status" value="1"/>
</dbReference>
<dbReference type="EMBL" id="JBHSJB010000017">
    <property type="protein sequence ID" value="MFC5055739.1"/>
    <property type="molecule type" value="Genomic_DNA"/>
</dbReference>
<dbReference type="Gene3D" id="1.10.260.40">
    <property type="entry name" value="lambda repressor-like DNA-binding domains"/>
    <property type="match status" value="1"/>
</dbReference>
<dbReference type="CDD" id="cd00093">
    <property type="entry name" value="HTH_XRE"/>
    <property type="match status" value="1"/>
</dbReference>